<dbReference type="PANTHER" id="PTHR47892">
    <property type="entry name" value="UNIVERSAL STRESS PROTEIN E"/>
    <property type="match status" value="1"/>
</dbReference>
<evidence type="ECO:0000256" key="2">
    <source>
        <dbReference type="ARBA" id="ARBA00008791"/>
    </source>
</evidence>
<evidence type="ECO:0000256" key="3">
    <source>
        <dbReference type="ARBA" id="ARBA00022490"/>
    </source>
</evidence>
<evidence type="ECO:0000259" key="5">
    <source>
        <dbReference type="Pfam" id="PF00582"/>
    </source>
</evidence>
<feature type="domain" description="UspA" evidence="5">
    <location>
        <begin position="128"/>
        <end position="269"/>
    </location>
</feature>
<dbReference type="Pfam" id="PF00582">
    <property type="entry name" value="Usp"/>
    <property type="match status" value="1"/>
</dbReference>
<dbReference type="HOGENOM" id="CLU_049301_1_3_6"/>
<gene>
    <name evidence="6" type="ordered locus">Fbal_1605</name>
</gene>
<dbReference type="Gene3D" id="3.40.50.12370">
    <property type="match status" value="1"/>
</dbReference>
<dbReference type="PANTHER" id="PTHR47892:SF1">
    <property type="entry name" value="UNIVERSAL STRESS PROTEIN E"/>
    <property type="match status" value="1"/>
</dbReference>
<dbReference type="AlphaFoldDB" id="E1SQ14"/>
<reference evidence="6 7" key="1">
    <citation type="journal article" date="2010" name="Stand. Genomic Sci.">
        <title>Complete genome sequence of Ferrimonas balearica type strain (PAT).</title>
        <authorList>
            <person name="Nolan M."/>
            <person name="Sikorski J."/>
            <person name="Davenport K."/>
            <person name="Lucas S."/>
            <person name="Glavina Del Rio T."/>
            <person name="Tice H."/>
            <person name="Cheng J."/>
            <person name="Goodwin L."/>
            <person name="Pitluck S."/>
            <person name="Liolios K."/>
            <person name="Ivanova N."/>
            <person name="Mavromatis K."/>
            <person name="Ovchinnikova G."/>
            <person name="Pati A."/>
            <person name="Chen A."/>
            <person name="Palaniappan K."/>
            <person name="Land M."/>
            <person name="Hauser L."/>
            <person name="Chang Y."/>
            <person name="Jeffries C."/>
            <person name="Tapia R."/>
            <person name="Brettin T."/>
            <person name="Detter J."/>
            <person name="Han C."/>
            <person name="Yasawong M."/>
            <person name="Rohde M."/>
            <person name="Tindall B."/>
            <person name="Goker M."/>
            <person name="Woyke T."/>
            <person name="Bristow J."/>
            <person name="Eisen J."/>
            <person name="Markowitz V."/>
            <person name="Hugenholtz P."/>
            <person name="Kyrpides N."/>
            <person name="Klenk H."/>
            <person name="Lapidus A."/>
        </authorList>
    </citation>
    <scope>NUCLEOTIDE SEQUENCE [LARGE SCALE GENOMIC DNA]</scope>
    <source>
        <strain evidence="7">DSM 9799 / CCM 4581 / KCTC 23876 / PAT</strain>
    </source>
</reference>
<dbReference type="Proteomes" id="UP000006683">
    <property type="component" value="Chromosome"/>
</dbReference>
<dbReference type="KEGG" id="fbl:Fbal_1605"/>
<protein>
    <submittedName>
        <fullName evidence="6">UspA domain protein</fullName>
    </submittedName>
</protein>
<organism evidence="6 7">
    <name type="scientific">Ferrimonas balearica (strain DSM 9799 / CCM 4581 / KCTC 23876 / PAT)</name>
    <dbReference type="NCBI Taxonomy" id="550540"/>
    <lineage>
        <taxon>Bacteria</taxon>
        <taxon>Pseudomonadati</taxon>
        <taxon>Pseudomonadota</taxon>
        <taxon>Gammaproteobacteria</taxon>
        <taxon>Alteromonadales</taxon>
        <taxon>Ferrimonadaceae</taxon>
        <taxon>Ferrimonas</taxon>
    </lineage>
</organism>
<proteinExistence type="inferred from homology"/>
<dbReference type="GeneID" id="67181814"/>
<comment type="function">
    <text evidence="4">Required for resistance to DNA-damaging agents.</text>
</comment>
<dbReference type="OrthoDB" id="239260at2"/>
<dbReference type="GO" id="GO:0005737">
    <property type="term" value="C:cytoplasm"/>
    <property type="evidence" value="ECO:0007669"/>
    <property type="project" value="UniProtKB-SubCell"/>
</dbReference>
<evidence type="ECO:0000256" key="4">
    <source>
        <dbReference type="ARBA" id="ARBA00037131"/>
    </source>
</evidence>
<name>E1SQ14_FERBD</name>
<comment type="similarity">
    <text evidence="2">Belongs to the universal stress protein A family.</text>
</comment>
<accession>E1SQ14</accession>
<evidence type="ECO:0000313" key="6">
    <source>
        <dbReference type="EMBL" id="ADN75809.1"/>
    </source>
</evidence>
<keyword evidence="7" id="KW-1185">Reference proteome</keyword>
<comment type="subcellular location">
    <subcellularLocation>
        <location evidence="1">Cytoplasm</location>
    </subcellularLocation>
</comment>
<dbReference type="InterPro" id="IPR006016">
    <property type="entry name" value="UspA"/>
</dbReference>
<keyword evidence="3" id="KW-0963">Cytoplasm</keyword>
<evidence type="ECO:0000313" key="7">
    <source>
        <dbReference type="Proteomes" id="UP000006683"/>
    </source>
</evidence>
<dbReference type="eggNOG" id="COG0589">
    <property type="taxonomic scope" value="Bacteria"/>
</dbReference>
<sequence>MKISEILAVTPPPECLGDSVSAAADLALLWRADLTLLYHNEQPHDLAILTERAAQLEERGIPKVSLQGDNWDKLSEVVDAMQKLVPYDLIMKVMHHRNQRHTTDWHMLRAIRAPLYLLNPEPHPAQSRILVAMDLDHRDAQVQQLNLKVMRYAKLMAQARDSEIHVIYAPHLSRFLHELDIVSPHQVERDATANCAEAIAWLEAEGVDPDHIHIKSGDTGRVIRDKSCKLKADTLVMGYFKRSGVLNQLWRSKAEQMISDLRCHLLVVPADTE</sequence>
<dbReference type="STRING" id="550540.Fbal_1605"/>
<dbReference type="RefSeq" id="WP_013345115.1">
    <property type="nucleotide sequence ID" value="NC_014541.1"/>
</dbReference>
<dbReference type="SUPFAM" id="SSF52402">
    <property type="entry name" value="Adenine nucleotide alpha hydrolases-like"/>
    <property type="match status" value="1"/>
</dbReference>
<dbReference type="EMBL" id="CP002209">
    <property type="protein sequence ID" value="ADN75809.1"/>
    <property type="molecule type" value="Genomic_DNA"/>
</dbReference>
<evidence type="ECO:0000256" key="1">
    <source>
        <dbReference type="ARBA" id="ARBA00004496"/>
    </source>
</evidence>